<gene>
    <name evidence="2" type="ORF">CNF02_08435</name>
</gene>
<dbReference type="Proteomes" id="UP000219329">
    <property type="component" value="Unassembled WGS sequence"/>
</dbReference>
<sequence length="331" mass="36408">MISKGFLKSSSLVAILWLLALQCFAHEMRPAFAQLVETEEGISATLRQPLVRGFRPDLALDLGGCRLGAEIISQRQEGTLIQSWQEYCDQALSQSTLAIRNLYPGVSEVLVSITHLDGSVQRFVVRPDNPVVNLGEADSPLLPAYLELGIEHLLAGLDHVLFVIALMVLITDRWRLVATITAFTIAHSITLALSTFELLQISQSAVEALIALSLLFMAVEMLSKTSSLTANYPWLISFGFGLIHGLGFAGVLREVGLPDDAALWALLLFNIGLEIGQLMVVAACLFLGFLIRYWRRKITVAPDVSLSNLLPAYFIGPISVWWLLQRLPILS</sequence>
<dbReference type="InterPro" id="IPR032809">
    <property type="entry name" value="Put_HupE_UreJ"/>
</dbReference>
<keyword evidence="1" id="KW-0812">Transmembrane</keyword>
<reference evidence="2 3" key="1">
    <citation type="submission" date="2017-08" db="EMBL/GenBank/DDBJ databases">
        <title>Fine stratification of microbial communities through a metagenomic profile of the photic zone.</title>
        <authorList>
            <person name="Haro-Moreno J.M."/>
            <person name="Lopez-Perez M."/>
            <person name="De La Torre J."/>
            <person name="Picazo A."/>
            <person name="Camacho A."/>
            <person name="Rodriguez-Valera F."/>
        </authorList>
    </citation>
    <scope>NUCLEOTIDE SEQUENCE [LARGE SCALE GENOMIC DNA]</scope>
    <source>
        <strain evidence="2">MED-G28</strain>
    </source>
</reference>
<name>A0A2A5WA99_9GAMM</name>
<protein>
    <recommendedName>
        <fullName evidence="4">HupE / UreJ protein</fullName>
    </recommendedName>
</protein>
<evidence type="ECO:0008006" key="4">
    <source>
        <dbReference type="Google" id="ProtNLM"/>
    </source>
</evidence>
<keyword evidence="1" id="KW-1133">Transmembrane helix</keyword>
<dbReference type="AlphaFoldDB" id="A0A2A5WA99"/>
<evidence type="ECO:0000256" key="1">
    <source>
        <dbReference type="SAM" id="Phobius"/>
    </source>
</evidence>
<feature type="transmembrane region" description="Helical" evidence="1">
    <location>
        <begin position="264"/>
        <end position="294"/>
    </location>
</feature>
<feature type="transmembrane region" description="Helical" evidence="1">
    <location>
        <begin position="234"/>
        <end position="252"/>
    </location>
</feature>
<evidence type="ECO:0000313" key="3">
    <source>
        <dbReference type="Proteomes" id="UP000219329"/>
    </source>
</evidence>
<feature type="transmembrane region" description="Helical" evidence="1">
    <location>
        <begin position="201"/>
        <end position="222"/>
    </location>
</feature>
<comment type="caution">
    <text evidence="2">The sequence shown here is derived from an EMBL/GenBank/DDBJ whole genome shotgun (WGS) entry which is preliminary data.</text>
</comment>
<evidence type="ECO:0000313" key="2">
    <source>
        <dbReference type="EMBL" id="PDH33465.1"/>
    </source>
</evidence>
<dbReference type="Pfam" id="PF13795">
    <property type="entry name" value="HupE_UreJ_2"/>
    <property type="match status" value="1"/>
</dbReference>
<keyword evidence="1" id="KW-0472">Membrane</keyword>
<organism evidence="2 3">
    <name type="scientific">OM182 bacterium MED-G28</name>
    <dbReference type="NCBI Taxonomy" id="1986256"/>
    <lineage>
        <taxon>Bacteria</taxon>
        <taxon>Pseudomonadati</taxon>
        <taxon>Pseudomonadota</taxon>
        <taxon>Gammaproteobacteria</taxon>
        <taxon>OMG group</taxon>
        <taxon>OM182 clade</taxon>
    </lineage>
</organism>
<dbReference type="EMBL" id="NTJZ01000008">
    <property type="protein sequence ID" value="PDH33465.1"/>
    <property type="molecule type" value="Genomic_DNA"/>
</dbReference>
<feature type="transmembrane region" description="Helical" evidence="1">
    <location>
        <begin position="149"/>
        <end position="169"/>
    </location>
</feature>
<feature type="transmembrane region" description="Helical" evidence="1">
    <location>
        <begin position="176"/>
        <end position="195"/>
    </location>
</feature>
<accession>A0A2A5WA99</accession>
<feature type="transmembrane region" description="Helical" evidence="1">
    <location>
        <begin position="306"/>
        <end position="324"/>
    </location>
</feature>
<proteinExistence type="predicted"/>